<dbReference type="OMA" id="SCDNETP"/>
<dbReference type="PROSITE" id="PS50297">
    <property type="entry name" value="ANK_REP_REGION"/>
    <property type="match status" value="3"/>
</dbReference>
<dbReference type="SMART" id="SM00248">
    <property type="entry name" value="ANK"/>
    <property type="match status" value="7"/>
</dbReference>
<reference evidence="5 6" key="1">
    <citation type="submission" date="2014-03" db="EMBL/GenBank/DDBJ databases">
        <title>The Genome Sequence of Plasmodium fragile nilgiri.</title>
        <authorList>
            <consortium name="The Broad Institute Genomics Platform"/>
            <consortium name="The Broad Institute Genome Sequencing Center for Infectious Disease"/>
            <person name="Neafsey D."/>
            <person name="Duraisingh M."/>
            <person name="Young S.K."/>
            <person name="Zeng Q."/>
            <person name="Gargeya S."/>
            <person name="Abouelleil A."/>
            <person name="Alvarado L."/>
            <person name="Chapman S.B."/>
            <person name="Gainer-Dewar J."/>
            <person name="Goldberg J."/>
            <person name="Griggs A."/>
            <person name="Gujja S."/>
            <person name="Hansen M."/>
            <person name="Howarth C."/>
            <person name="Imamovic A."/>
            <person name="Larimer J."/>
            <person name="Pearson M."/>
            <person name="Poon T.W."/>
            <person name="Priest M."/>
            <person name="Roberts A."/>
            <person name="Saif S."/>
            <person name="Shea T."/>
            <person name="Sykes S."/>
            <person name="Wortman J."/>
            <person name="Nusbaum C."/>
            <person name="Birren B."/>
        </authorList>
    </citation>
    <scope>NUCLEOTIDE SEQUENCE [LARGE SCALE GENOMIC DNA]</scope>
    <source>
        <strain evidence="6">nilgiri</strain>
    </source>
</reference>
<evidence type="ECO:0000256" key="3">
    <source>
        <dbReference type="PROSITE-ProRule" id="PRU00023"/>
    </source>
</evidence>
<keyword evidence="2 3" id="KW-0040">ANK repeat</keyword>
<sequence length="723" mass="79913">MKLLLCRQGGGVSGVGDLRVQVRARGIRWGGDETKGRNTGWSRRSAKDDTLHMGGSTAIGDEGEGGELATQLNYPPGQRTAREATRSTPRHPPVEGVKNCFAHFHSADPFAGCSNGVERQVGESRNPPCRSTRALAVLHMYSHQGEKNKSSCFTGGDPLINSADLSSEGGKGSCMPTSHSRQVVGNPPARVMNIIRRKIGHTTEGKKKFTCMDHSNCSACLFVKKVNRAYRCIRKSGVGHLDHCAIGKHNEQKDTTSSRMEDGVSKKRGILRGEQSKNRGSHRKVGLRVQWEDGSSGQDERGDTCDGNSDGASDYAQFRIDGGEEKGKELSTPGGSVPKRNSAGSEEETMEDVCATCFGRGGPPQQSDLVGECTYSEVDAYMHVFRENLDNSTMVDDMTDLQPIHVATKEGNMELVKKMIRSGIYINSKTKTRKFTPLHLSASKGDLDSVQFLIEHDADVNALSCDNETPLWCASMANHLEVCKYLLTHGGLPNYKTGGKQYDSPLHAASMMGHFEVVKLLTEYGADVSCLDSNQLEPLHYASFEGHKGIVKYLMWEQIRKAVHTKMEEVIKAMHKYGVYSKTLEKYYSLKCKAFYKKKVTSKILCCAITSGKDKIVDVILRRGADPNYFDVRLQLFPIHAASITGNLKIFKSLVRRGANIYATTGCNNSAMDLTEDVEIKRYILQHSRKINLRNAWLVRARNSAHVLSRLSPDAFYYVCTFL</sequence>
<proteinExistence type="predicted"/>
<feature type="region of interest" description="Disordered" evidence="4">
    <location>
        <begin position="35"/>
        <end position="54"/>
    </location>
</feature>
<feature type="compositionally biased region" description="Basic and acidic residues" evidence="4">
    <location>
        <begin position="251"/>
        <end position="265"/>
    </location>
</feature>
<dbReference type="SUPFAM" id="SSF48403">
    <property type="entry name" value="Ankyrin repeat"/>
    <property type="match status" value="1"/>
</dbReference>
<dbReference type="VEuPathDB" id="PlasmoDB:AK88_00483"/>
<feature type="region of interest" description="Disordered" evidence="4">
    <location>
        <begin position="251"/>
        <end position="348"/>
    </location>
</feature>
<dbReference type="Pfam" id="PF00023">
    <property type="entry name" value="Ank"/>
    <property type="match status" value="1"/>
</dbReference>
<evidence type="ECO:0000313" key="5">
    <source>
        <dbReference type="EMBL" id="KJP89775.1"/>
    </source>
</evidence>
<evidence type="ECO:0000256" key="2">
    <source>
        <dbReference type="ARBA" id="ARBA00023043"/>
    </source>
</evidence>
<accession>A0A0D9QRQ3</accession>
<dbReference type="InterPro" id="IPR002110">
    <property type="entry name" value="Ankyrin_rpt"/>
</dbReference>
<evidence type="ECO:0000313" key="6">
    <source>
        <dbReference type="Proteomes" id="UP000054561"/>
    </source>
</evidence>
<dbReference type="GeneID" id="24265797"/>
<feature type="repeat" description="ANK" evidence="3">
    <location>
        <begin position="638"/>
        <end position="666"/>
    </location>
</feature>
<dbReference type="PANTHER" id="PTHR24171:SF9">
    <property type="entry name" value="ANKYRIN REPEAT DOMAIN-CONTAINING PROTEIN 39"/>
    <property type="match status" value="1"/>
</dbReference>
<feature type="repeat" description="ANK" evidence="3">
    <location>
        <begin position="399"/>
        <end position="431"/>
    </location>
</feature>
<dbReference type="PROSITE" id="PS50088">
    <property type="entry name" value="ANK_REPEAT"/>
    <property type="match status" value="4"/>
</dbReference>
<dbReference type="Pfam" id="PF13637">
    <property type="entry name" value="Ank_4"/>
    <property type="match status" value="1"/>
</dbReference>
<dbReference type="AlphaFoldDB" id="A0A0D9QRQ3"/>
<feature type="repeat" description="ANK" evidence="3">
    <location>
        <begin position="501"/>
        <end position="533"/>
    </location>
</feature>
<organism evidence="5 6">
    <name type="scientific">Plasmodium fragile</name>
    <dbReference type="NCBI Taxonomy" id="5857"/>
    <lineage>
        <taxon>Eukaryota</taxon>
        <taxon>Sar</taxon>
        <taxon>Alveolata</taxon>
        <taxon>Apicomplexa</taxon>
        <taxon>Aconoidasida</taxon>
        <taxon>Haemosporida</taxon>
        <taxon>Plasmodiidae</taxon>
        <taxon>Plasmodium</taxon>
        <taxon>Plasmodium (Plasmodium)</taxon>
    </lineage>
</organism>
<feature type="region of interest" description="Disordered" evidence="4">
    <location>
        <begin position="166"/>
        <end position="185"/>
    </location>
</feature>
<dbReference type="InterPro" id="IPR036770">
    <property type="entry name" value="Ankyrin_rpt-contain_sf"/>
</dbReference>
<feature type="repeat" description="ANK" evidence="3">
    <location>
        <begin position="433"/>
        <end position="465"/>
    </location>
</feature>
<dbReference type="RefSeq" id="XP_012333557.1">
    <property type="nucleotide sequence ID" value="XM_012478134.1"/>
</dbReference>
<feature type="region of interest" description="Disordered" evidence="4">
    <location>
        <begin position="73"/>
        <end position="93"/>
    </location>
</feature>
<keyword evidence="1" id="KW-0677">Repeat</keyword>
<evidence type="ECO:0000256" key="4">
    <source>
        <dbReference type="SAM" id="MobiDB-lite"/>
    </source>
</evidence>
<dbReference type="Proteomes" id="UP000054561">
    <property type="component" value="Unassembled WGS sequence"/>
</dbReference>
<dbReference type="Pfam" id="PF12796">
    <property type="entry name" value="Ank_2"/>
    <property type="match status" value="1"/>
</dbReference>
<name>A0A0D9QRQ3_PLAFR</name>
<evidence type="ECO:0000256" key="1">
    <source>
        <dbReference type="ARBA" id="ARBA00022737"/>
    </source>
</evidence>
<dbReference type="EMBL" id="KQ001648">
    <property type="protein sequence ID" value="KJP89775.1"/>
    <property type="molecule type" value="Genomic_DNA"/>
</dbReference>
<dbReference type="Gene3D" id="1.25.40.20">
    <property type="entry name" value="Ankyrin repeat-containing domain"/>
    <property type="match status" value="2"/>
</dbReference>
<keyword evidence="6" id="KW-1185">Reference proteome</keyword>
<gene>
    <name evidence="5" type="ORF">AK88_00483</name>
</gene>
<protein>
    <submittedName>
        <fullName evidence="5">Uncharacterized protein</fullName>
    </submittedName>
</protein>
<dbReference type="OrthoDB" id="409391at2759"/>
<dbReference type="PANTHER" id="PTHR24171">
    <property type="entry name" value="ANKYRIN REPEAT DOMAIN-CONTAINING PROTEIN 39-RELATED"/>
    <property type="match status" value="1"/>
</dbReference>